<dbReference type="RefSeq" id="WP_147204049.1">
    <property type="nucleotide sequence ID" value="NZ_BJYT01000008.1"/>
</dbReference>
<dbReference type="AlphaFoldDB" id="A0A512BD93"/>
<proteinExistence type="predicted"/>
<accession>A0A512BD93</accession>
<comment type="caution">
    <text evidence="1">The sequence shown here is derived from an EMBL/GenBank/DDBJ whole genome shotgun (WGS) entry which is preliminary data.</text>
</comment>
<name>A0A512BD93_9BACT</name>
<reference evidence="1 2" key="1">
    <citation type="submission" date="2019-07" db="EMBL/GenBank/DDBJ databases">
        <title>Whole genome shotgun sequence of Segetibacter aerophilus NBRC 106135.</title>
        <authorList>
            <person name="Hosoyama A."/>
            <person name="Uohara A."/>
            <person name="Ohji S."/>
            <person name="Ichikawa N."/>
        </authorList>
    </citation>
    <scope>NUCLEOTIDE SEQUENCE [LARGE SCALE GENOMIC DNA]</scope>
    <source>
        <strain evidence="1 2">NBRC 106135</strain>
    </source>
</reference>
<dbReference type="SUPFAM" id="SSF53756">
    <property type="entry name" value="UDP-Glycosyltransferase/glycogen phosphorylase"/>
    <property type="match status" value="1"/>
</dbReference>
<sequence length="479" mass="56232">MRQTTGGTEMENLKKRILVPIVGQGSITHVIRTGMLDSMSEFCKPVVALIWKEEELVKELESKGYEVTFFPPYKVSPEYASLRYKINLWYLQHKLKTPSVNIQRQYLEQFRKNKQTVKLRKQLSETYYKWRFKLQSGYIKELLQQEEILMQKEQVLLEYKSWLKLLNIYGLFTVTPFLHEVDLIARLFKQQKIPVIASIHSFDNVTKRGWQSVVFDKYIVWNKYNKAELQRIYSTLQKDELITIAGAPQFDFHYNTSFAWDRQEWLQRKGLPTDKKVILFSGGPVALLPDEPQYLKLLKEAFENGEISKDYVILFRCHPLDKVERWKQYVGESNYIFYDSAPNGVEKLDHANVLKEDIMNLMSTLKHTEIHINTISTMCVDGSAFKKPQIGPYYDEVNPSNEKLFRRMYFQEHYVPIMNSKVLNLAYNKTQFIDLVNRLIANPSAYTTNCTRCVEEIITYSDGRSTSRAVSAIKNFFVA</sequence>
<dbReference type="Pfam" id="PF04464">
    <property type="entry name" value="Glyphos_transf"/>
    <property type="match status" value="1"/>
</dbReference>
<dbReference type="GO" id="GO:0047355">
    <property type="term" value="F:CDP-glycerol glycerophosphotransferase activity"/>
    <property type="evidence" value="ECO:0007669"/>
    <property type="project" value="InterPro"/>
</dbReference>
<dbReference type="EMBL" id="BJYT01000008">
    <property type="protein sequence ID" value="GEO09936.1"/>
    <property type="molecule type" value="Genomic_DNA"/>
</dbReference>
<dbReference type="InterPro" id="IPR007554">
    <property type="entry name" value="Glycerophosphate_synth"/>
</dbReference>
<keyword evidence="2" id="KW-1185">Reference proteome</keyword>
<dbReference type="GO" id="GO:0016020">
    <property type="term" value="C:membrane"/>
    <property type="evidence" value="ECO:0007669"/>
    <property type="project" value="InterPro"/>
</dbReference>
<evidence type="ECO:0000313" key="2">
    <source>
        <dbReference type="Proteomes" id="UP000321513"/>
    </source>
</evidence>
<dbReference type="InterPro" id="IPR043148">
    <property type="entry name" value="TagF_C"/>
</dbReference>
<evidence type="ECO:0000313" key="1">
    <source>
        <dbReference type="EMBL" id="GEO09936.1"/>
    </source>
</evidence>
<gene>
    <name evidence="1" type="ORF">SAE01_24320</name>
</gene>
<dbReference type="Proteomes" id="UP000321513">
    <property type="component" value="Unassembled WGS sequence"/>
</dbReference>
<protein>
    <submittedName>
        <fullName evidence="1">Uncharacterized protein</fullName>
    </submittedName>
</protein>
<organism evidence="1 2">
    <name type="scientific">Segetibacter aerophilus</name>
    <dbReference type="NCBI Taxonomy" id="670293"/>
    <lineage>
        <taxon>Bacteria</taxon>
        <taxon>Pseudomonadati</taxon>
        <taxon>Bacteroidota</taxon>
        <taxon>Chitinophagia</taxon>
        <taxon>Chitinophagales</taxon>
        <taxon>Chitinophagaceae</taxon>
        <taxon>Segetibacter</taxon>
    </lineage>
</organism>
<dbReference type="Gene3D" id="3.40.50.12580">
    <property type="match status" value="1"/>
</dbReference>
<dbReference type="OrthoDB" id="913551at2"/>